<sequence length="101" mass="12032">MKNEVSEALLDEVKEYLQVTWHDEDSRIRRDIQRAMTNLQTIISPALTFADDDGKQLLLDCCRYIRNNSYEYFQQNFLEEIQSLQWKEAIKERVNDAKSNT</sequence>
<evidence type="ECO:0000313" key="1">
    <source>
        <dbReference type="EMBL" id="PNP90624.1"/>
    </source>
</evidence>
<protein>
    <recommendedName>
        <fullName evidence="3">Phage gp6-like head-tail connector protein</fullName>
    </recommendedName>
</protein>
<reference evidence="1 2" key="1">
    <citation type="submission" date="2016-11" db="EMBL/GenBank/DDBJ databases">
        <title>Whole Genome Sequence of Listeria newyorkensis.</title>
        <authorList>
            <person name="Frink S."/>
            <person name="Morales C."/>
            <person name="Kiang D."/>
        </authorList>
    </citation>
    <scope>NUCLEOTIDE SEQUENCE [LARGE SCALE GENOMIC DNA]</scope>
    <source>
        <strain evidence="1 2">F1604011-044</strain>
    </source>
</reference>
<dbReference type="EMBL" id="MPDH01000014">
    <property type="protein sequence ID" value="PNP90624.1"/>
    <property type="molecule type" value="Genomic_DNA"/>
</dbReference>
<dbReference type="RefSeq" id="WP_103034963.1">
    <property type="nucleotide sequence ID" value="NZ_MPDH01000014.1"/>
</dbReference>
<dbReference type="Proteomes" id="UP000236500">
    <property type="component" value="Unassembled WGS sequence"/>
</dbReference>
<keyword evidence="2" id="KW-1185">Reference proteome</keyword>
<gene>
    <name evidence="1" type="ORF">BMT55_11635</name>
</gene>
<comment type="caution">
    <text evidence="1">The sequence shown here is derived from an EMBL/GenBank/DDBJ whole genome shotgun (WGS) entry which is preliminary data.</text>
</comment>
<evidence type="ECO:0008006" key="3">
    <source>
        <dbReference type="Google" id="ProtNLM"/>
    </source>
</evidence>
<proteinExistence type="predicted"/>
<accession>A0ABX4XL56</accession>
<organism evidence="1 2">
    <name type="scientific">Listeria newyorkensis</name>
    <dbReference type="NCBI Taxonomy" id="1497681"/>
    <lineage>
        <taxon>Bacteria</taxon>
        <taxon>Bacillati</taxon>
        <taxon>Bacillota</taxon>
        <taxon>Bacilli</taxon>
        <taxon>Bacillales</taxon>
        <taxon>Listeriaceae</taxon>
        <taxon>Listeria</taxon>
    </lineage>
</organism>
<evidence type="ECO:0000313" key="2">
    <source>
        <dbReference type="Proteomes" id="UP000236500"/>
    </source>
</evidence>
<name>A0ABX4XL56_9LIST</name>